<comment type="caution">
    <text evidence="2">The sequence shown here is derived from an EMBL/GenBank/DDBJ whole genome shotgun (WGS) entry which is preliminary data.</text>
</comment>
<dbReference type="OrthoDB" id="1490014at2"/>
<evidence type="ECO:0000313" key="3">
    <source>
        <dbReference type="Proteomes" id="UP000294850"/>
    </source>
</evidence>
<evidence type="ECO:0000313" key="2">
    <source>
        <dbReference type="EMBL" id="TDE08392.1"/>
    </source>
</evidence>
<protein>
    <submittedName>
        <fullName evidence="2">T9SS type B sorting domain-containing protein</fullName>
    </submittedName>
</protein>
<dbReference type="Pfam" id="PF13585">
    <property type="entry name" value="CHU_C"/>
    <property type="match status" value="1"/>
</dbReference>
<dbReference type="InterPro" id="IPR026341">
    <property type="entry name" value="T9SS_type_B"/>
</dbReference>
<keyword evidence="3" id="KW-1185">Reference proteome</keyword>
<gene>
    <name evidence="2" type="ORF">E0F88_32560</name>
</gene>
<reference evidence="2 3" key="1">
    <citation type="submission" date="2019-03" db="EMBL/GenBank/DDBJ databases">
        <title>Dyadobacter AR-3-6 sp. nov., isolated from arctic soil.</title>
        <authorList>
            <person name="Chaudhary D.K."/>
        </authorList>
    </citation>
    <scope>NUCLEOTIDE SEQUENCE [LARGE SCALE GENOMIC DNA]</scope>
    <source>
        <strain evidence="2 3">AR-3-6</strain>
    </source>
</reference>
<dbReference type="EMBL" id="SMFL01000026">
    <property type="protein sequence ID" value="TDE08392.1"/>
    <property type="molecule type" value="Genomic_DNA"/>
</dbReference>
<name>A0A4R5D4Q8_9BACT</name>
<feature type="chain" id="PRO_5020189062" evidence="1">
    <location>
        <begin position="21"/>
        <end position="578"/>
    </location>
</feature>
<dbReference type="RefSeq" id="WP_131962824.1">
    <property type="nucleotide sequence ID" value="NZ_SMFL01000026.1"/>
</dbReference>
<keyword evidence="1" id="KW-0732">Signal</keyword>
<organism evidence="2 3">
    <name type="scientific">Dyadobacter psychrotolerans</name>
    <dbReference type="NCBI Taxonomy" id="2541721"/>
    <lineage>
        <taxon>Bacteria</taxon>
        <taxon>Pseudomonadati</taxon>
        <taxon>Bacteroidota</taxon>
        <taxon>Cytophagia</taxon>
        <taxon>Cytophagales</taxon>
        <taxon>Spirosomataceae</taxon>
        <taxon>Dyadobacter</taxon>
    </lineage>
</organism>
<feature type="signal peptide" evidence="1">
    <location>
        <begin position="1"/>
        <end position="20"/>
    </location>
</feature>
<dbReference type="Proteomes" id="UP000294850">
    <property type="component" value="Unassembled WGS sequence"/>
</dbReference>
<evidence type="ECO:0000256" key="1">
    <source>
        <dbReference type="SAM" id="SignalP"/>
    </source>
</evidence>
<sequence length="578" mass="62671">MRLSLLLPILILVNAANASAQVDCSNIGFEQGTTAGWSLSYGTVVDVNQKVVYQGETSGTQGTEHFVTSSGNDPKIPSIPMVAPGSTHSIRIGNTSTGTHFTRIKANYLVTQDNTLFQYQFAVLLQNTSGTGQAAHAAYQKPGFNIQIYDTNGDELTCSSYDIQLQGESTVDGFLTSGDIQYRPWTTGAIDLRNYVGKTITIVVTAHGCTQKGHFGYAYFDAQCLKSEIKALSSCPDENGDMTLQAPEGFGKYTWNTGETTQSIKVKANLGDKYNVKLVPLASLDESCALQLDYTIQYKKMTASLNQTICEGEQVAVGDTVYKTSGTFIRNISRSNVCDSTVTLTLIVNPTVKYTQSLRICEGESVAVGDTVYTTPGTYIKNVPQLTGCDSVVTTKLEVVQLALSVTPDLYITAGDSVQVHALAEPSGSYEYVWKTQNSLSCQSCADAWAKPLVSTLYTVAVSDTAHVCSQQGQVRIAVKPCGIEIPDAFSPGNDQLNEVFYVFGNSCVKQIKEMCIYNRWGEVIYQKENFAASDPASGWQGTYHGQISPPGVYPYKIKVELNSGAMLNYNGVVNLLR</sequence>
<accession>A0A4R5D4Q8</accession>
<dbReference type="AlphaFoldDB" id="A0A4R5D4Q8"/>
<dbReference type="NCBIfam" id="TIGR04131">
    <property type="entry name" value="Bac_Flav_CTERM"/>
    <property type="match status" value="1"/>
</dbReference>
<proteinExistence type="predicted"/>